<dbReference type="RefSeq" id="WP_014488830.1">
    <property type="nucleotide sequence ID" value="NC_017243.1"/>
</dbReference>
<name>G0EMY1_BRAIP</name>
<protein>
    <submittedName>
        <fullName evidence="1">Uncharacterized protein</fullName>
    </submittedName>
</protein>
<dbReference type="GeneID" id="44970915"/>
<dbReference type="HOGENOM" id="CLU_1700844_0_0_12"/>
<dbReference type="Proteomes" id="UP000008522">
    <property type="component" value="Chromosome"/>
</dbReference>
<evidence type="ECO:0000313" key="2">
    <source>
        <dbReference type="Proteomes" id="UP000008522"/>
    </source>
</evidence>
<sequence length="154" mass="18246">MNYKIFNTIQQEYIAIQEYIDEIRNLNIISDIKVFNNKSLFIIYLMDNSFDKRIENIELNLRKKYRNAFNKNIYVEEFSSFYGNKNEADNEIKNCVITDITSNFSNVNIQKMKMGKNLIKQNNMNVYNPPMKNNIAYHISFYIVTLPPQNSLSA</sequence>
<evidence type="ECO:0000313" key="1">
    <source>
        <dbReference type="EMBL" id="AEM23022.1"/>
    </source>
</evidence>
<keyword evidence="2" id="KW-1185">Reference proteome</keyword>
<gene>
    <name evidence="1" type="ordered locus">Bint_2418</name>
</gene>
<dbReference type="EMBL" id="CP002874">
    <property type="protein sequence ID" value="AEM23022.1"/>
    <property type="molecule type" value="Genomic_DNA"/>
</dbReference>
<dbReference type="AlphaFoldDB" id="G0EMY1"/>
<proteinExistence type="predicted"/>
<dbReference type="KEGG" id="bip:Bint_2418"/>
<accession>G0EMY1</accession>
<organism evidence="1 2">
    <name type="scientific">Brachyspira intermedia (strain ATCC 51140 / PWS/A)</name>
    <name type="common">Serpulina intermedia</name>
    <dbReference type="NCBI Taxonomy" id="1045858"/>
    <lineage>
        <taxon>Bacteria</taxon>
        <taxon>Pseudomonadati</taxon>
        <taxon>Spirochaetota</taxon>
        <taxon>Spirochaetia</taxon>
        <taxon>Brachyspirales</taxon>
        <taxon>Brachyspiraceae</taxon>
        <taxon>Brachyspira</taxon>
    </lineage>
</organism>
<dbReference type="PATRIC" id="fig|1045858.4.peg.2421"/>
<reference evidence="1 2" key="1">
    <citation type="journal article" date="2011" name="BMC Genomics">
        <title>Complete genome sequence of Brachyspira intermedia reveals unique genomic features in Brachyspira species and phage-mediated horizontal gene transfer.</title>
        <authorList>
            <person name="Hafstrom T."/>
            <person name="Jansson D.S."/>
            <person name="Segerman B."/>
        </authorList>
    </citation>
    <scope>NUCLEOTIDE SEQUENCE [LARGE SCALE GENOMIC DNA]</scope>
    <source>
        <strain evidence="2">ATCC 51140 / PWS/A</strain>
    </source>
</reference>